<dbReference type="PANTHER" id="PTHR47070">
    <property type="entry name" value="HYDROXYPROLINE-RICH GLYCOPROTEIN-LIKE"/>
    <property type="match status" value="1"/>
</dbReference>
<name>A0A9D4WF93_PEA</name>
<dbReference type="PANTHER" id="PTHR47070:SF2">
    <property type="entry name" value="OS06G0206100 PROTEIN"/>
    <property type="match status" value="1"/>
</dbReference>
<feature type="compositionally biased region" description="Polar residues" evidence="1">
    <location>
        <begin position="354"/>
        <end position="367"/>
    </location>
</feature>
<gene>
    <name evidence="2" type="ORF">KIW84_065402</name>
</gene>
<feature type="region of interest" description="Disordered" evidence="1">
    <location>
        <begin position="303"/>
        <end position="367"/>
    </location>
</feature>
<evidence type="ECO:0000313" key="2">
    <source>
        <dbReference type="EMBL" id="KAI5400502.1"/>
    </source>
</evidence>
<organism evidence="2 3">
    <name type="scientific">Pisum sativum</name>
    <name type="common">Garden pea</name>
    <name type="synonym">Lathyrus oleraceus</name>
    <dbReference type="NCBI Taxonomy" id="3888"/>
    <lineage>
        <taxon>Eukaryota</taxon>
        <taxon>Viridiplantae</taxon>
        <taxon>Streptophyta</taxon>
        <taxon>Embryophyta</taxon>
        <taxon>Tracheophyta</taxon>
        <taxon>Spermatophyta</taxon>
        <taxon>Magnoliopsida</taxon>
        <taxon>eudicotyledons</taxon>
        <taxon>Gunneridae</taxon>
        <taxon>Pentapetalae</taxon>
        <taxon>rosids</taxon>
        <taxon>fabids</taxon>
        <taxon>Fabales</taxon>
        <taxon>Fabaceae</taxon>
        <taxon>Papilionoideae</taxon>
        <taxon>50 kb inversion clade</taxon>
        <taxon>NPAAA clade</taxon>
        <taxon>Hologalegina</taxon>
        <taxon>IRL clade</taxon>
        <taxon>Fabeae</taxon>
        <taxon>Lathyrus</taxon>
    </lineage>
</organism>
<feature type="region of interest" description="Disordered" evidence="1">
    <location>
        <begin position="390"/>
        <end position="410"/>
    </location>
</feature>
<dbReference type="AlphaFoldDB" id="A0A9D4WF93"/>
<accession>A0A9D4WF93</accession>
<dbReference type="Proteomes" id="UP001058974">
    <property type="component" value="Chromosome 6"/>
</dbReference>
<feature type="compositionally biased region" description="Low complexity" evidence="1">
    <location>
        <begin position="343"/>
        <end position="353"/>
    </location>
</feature>
<proteinExistence type="predicted"/>
<sequence>MISCSSGKRQISHWRQGHKDECCSLITTTREVDGGNITCRASVAETQFGLHEIKGKYVESYDAARKSFGDNCHATFTKPLGIQVQWVLSNVKSATKFSPSTNALNAIYLIAHWPVSKNHKELPCVNPTNSTPKTTALESHVEKPSVVENTVLEVVVENTVLEAVVEKPLLVDKRGQVLDQFQLEAIASSSEIRDALNNKSLQELVRRIDCSPNAENELDKAMADEAFRVYETENSEVIESDTTQLQDIPSQLNVYENQNVIIAQHIRVPETDRRRLTFGTVGIATELDSLMLQPQFQLIGATEKSNGESTTSLTAPASELSTSNVSGSKQVNLSNDHVRSSESESSASGVASEQQLPDNKESSSSQNLDNYANVGLVLSPHQEVLNSHAANNVTKSSTSRSQQETKSKSTLQHCRINFEPIMNLVEPKPMLQIFAAVKKSK</sequence>
<reference evidence="2 3" key="1">
    <citation type="journal article" date="2022" name="Nat. Genet.">
        <title>Improved pea reference genome and pan-genome highlight genomic features and evolutionary characteristics.</title>
        <authorList>
            <person name="Yang T."/>
            <person name="Liu R."/>
            <person name="Luo Y."/>
            <person name="Hu S."/>
            <person name="Wang D."/>
            <person name="Wang C."/>
            <person name="Pandey M.K."/>
            <person name="Ge S."/>
            <person name="Xu Q."/>
            <person name="Li N."/>
            <person name="Li G."/>
            <person name="Huang Y."/>
            <person name="Saxena R.K."/>
            <person name="Ji Y."/>
            <person name="Li M."/>
            <person name="Yan X."/>
            <person name="He Y."/>
            <person name="Liu Y."/>
            <person name="Wang X."/>
            <person name="Xiang C."/>
            <person name="Varshney R.K."/>
            <person name="Ding H."/>
            <person name="Gao S."/>
            <person name="Zong X."/>
        </authorList>
    </citation>
    <scope>NUCLEOTIDE SEQUENCE [LARGE SCALE GENOMIC DNA]</scope>
    <source>
        <strain evidence="2 3">cv. Zhongwan 6</strain>
    </source>
</reference>
<feature type="compositionally biased region" description="Polar residues" evidence="1">
    <location>
        <begin position="303"/>
        <end position="335"/>
    </location>
</feature>
<dbReference type="EMBL" id="JAMSHJ010000006">
    <property type="protein sequence ID" value="KAI5400502.1"/>
    <property type="molecule type" value="Genomic_DNA"/>
</dbReference>
<comment type="caution">
    <text evidence="2">The sequence shown here is derived from an EMBL/GenBank/DDBJ whole genome shotgun (WGS) entry which is preliminary data.</text>
</comment>
<dbReference type="Gramene" id="Psat06G0540200-T1">
    <property type="protein sequence ID" value="KAI5400502.1"/>
    <property type="gene ID" value="KIW84_065402"/>
</dbReference>
<keyword evidence="3" id="KW-1185">Reference proteome</keyword>
<protein>
    <submittedName>
        <fullName evidence="2">Uncharacterized protein</fullName>
    </submittedName>
</protein>
<evidence type="ECO:0000256" key="1">
    <source>
        <dbReference type="SAM" id="MobiDB-lite"/>
    </source>
</evidence>
<evidence type="ECO:0000313" key="3">
    <source>
        <dbReference type="Proteomes" id="UP001058974"/>
    </source>
</evidence>